<dbReference type="InterPro" id="IPR036051">
    <property type="entry name" value="KRAB_dom_sf"/>
</dbReference>
<dbReference type="AlphaFoldDB" id="A0A7F8KGX2"/>
<proteinExistence type="predicted"/>
<dbReference type="PROSITE" id="PS50805">
    <property type="entry name" value="KRAB"/>
    <property type="match status" value="1"/>
</dbReference>
<evidence type="ECO:0000313" key="3">
    <source>
        <dbReference type="RefSeq" id="XP_030619598.1"/>
    </source>
</evidence>
<name>A0A7F8KGX2_DELLE</name>
<dbReference type="KEGG" id="dle:111181885"/>
<sequence>MSLVVQWDERLPSWCVEVFRKSVEELSSSCFSPPLPGTPSQVLTVFQAQQKMNKSQKCAGQGSVSFKDVTVDFTWDEWLQLTCMQRTLYQDVMLENYSHLVSVGYCVSKPEVIFKLEQGEEPWPLERAFPCRSDPAQGTIYKH</sequence>
<dbReference type="SUPFAM" id="SSF109640">
    <property type="entry name" value="KRAB domain (Kruppel-associated box)"/>
    <property type="match status" value="1"/>
</dbReference>
<dbReference type="Proteomes" id="UP000248483">
    <property type="component" value="Unplaced"/>
</dbReference>
<keyword evidence="2" id="KW-1185">Reference proteome</keyword>
<dbReference type="GeneID" id="111181885"/>
<dbReference type="RefSeq" id="XP_030619598.1">
    <property type="nucleotide sequence ID" value="XM_030763738.1"/>
</dbReference>
<organism evidence="2 3">
    <name type="scientific">Delphinapterus leucas</name>
    <name type="common">Beluga whale</name>
    <dbReference type="NCBI Taxonomy" id="9749"/>
    <lineage>
        <taxon>Eukaryota</taxon>
        <taxon>Metazoa</taxon>
        <taxon>Chordata</taxon>
        <taxon>Craniata</taxon>
        <taxon>Vertebrata</taxon>
        <taxon>Euteleostomi</taxon>
        <taxon>Mammalia</taxon>
        <taxon>Eutheria</taxon>
        <taxon>Laurasiatheria</taxon>
        <taxon>Artiodactyla</taxon>
        <taxon>Whippomorpha</taxon>
        <taxon>Cetacea</taxon>
        <taxon>Odontoceti</taxon>
        <taxon>Monodontidae</taxon>
        <taxon>Delphinapterus</taxon>
    </lineage>
</organism>
<protein>
    <submittedName>
        <fullName evidence="3">Zinc finger protein 510-like</fullName>
    </submittedName>
</protein>
<evidence type="ECO:0000313" key="2">
    <source>
        <dbReference type="Proteomes" id="UP000248483"/>
    </source>
</evidence>
<dbReference type="PANTHER" id="PTHR23232:SF131">
    <property type="entry name" value="KRAB DOMAIN-CONTAINING PROTEIN"/>
    <property type="match status" value="1"/>
</dbReference>
<reference evidence="3" key="1">
    <citation type="submission" date="2025-08" db="UniProtKB">
        <authorList>
            <consortium name="RefSeq"/>
        </authorList>
    </citation>
    <scope>IDENTIFICATION</scope>
    <source>
        <tissue evidence="3">Blood</tissue>
    </source>
</reference>
<gene>
    <name evidence="3" type="primary">LOC111181885</name>
</gene>
<feature type="domain" description="KRAB" evidence="1">
    <location>
        <begin position="64"/>
        <end position="135"/>
    </location>
</feature>
<dbReference type="PANTHER" id="PTHR23232">
    <property type="entry name" value="KRAB DOMAIN C2H2 ZINC FINGER"/>
    <property type="match status" value="1"/>
</dbReference>
<dbReference type="GO" id="GO:0006355">
    <property type="term" value="P:regulation of DNA-templated transcription"/>
    <property type="evidence" value="ECO:0007669"/>
    <property type="project" value="InterPro"/>
</dbReference>
<accession>A0A7F8KGX2</accession>
<dbReference type="CDD" id="cd07765">
    <property type="entry name" value="KRAB_A-box"/>
    <property type="match status" value="1"/>
</dbReference>
<dbReference type="InterPro" id="IPR050169">
    <property type="entry name" value="Krueppel_C2H2_ZnF"/>
</dbReference>
<dbReference type="FunCoup" id="A0A7F8KGX2">
    <property type="interactions" value="259"/>
</dbReference>
<dbReference type="InterPro" id="IPR001909">
    <property type="entry name" value="KRAB"/>
</dbReference>
<dbReference type="InParanoid" id="A0A7F8KGX2"/>
<dbReference type="Pfam" id="PF01352">
    <property type="entry name" value="KRAB"/>
    <property type="match status" value="1"/>
</dbReference>
<dbReference type="Gene3D" id="6.10.140.140">
    <property type="match status" value="1"/>
</dbReference>
<dbReference type="SMART" id="SM00349">
    <property type="entry name" value="KRAB"/>
    <property type="match status" value="1"/>
</dbReference>
<evidence type="ECO:0000259" key="1">
    <source>
        <dbReference type="PROSITE" id="PS50805"/>
    </source>
</evidence>